<dbReference type="EMBL" id="FOQO01000012">
    <property type="protein sequence ID" value="SFJ70132.1"/>
    <property type="molecule type" value="Genomic_DNA"/>
</dbReference>
<gene>
    <name evidence="8" type="ORF">SAMN05444682_112172</name>
</gene>
<dbReference type="Pfam" id="PF00701">
    <property type="entry name" value="DHDPS"/>
    <property type="match status" value="1"/>
</dbReference>
<evidence type="ECO:0000256" key="7">
    <source>
        <dbReference type="PIRSR" id="PIRSR001365-2"/>
    </source>
</evidence>
<evidence type="ECO:0000256" key="2">
    <source>
        <dbReference type="ARBA" id="ARBA00022490"/>
    </source>
</evidence>
<keyword evidence="9" id="KW-1185">Reference proteome</keyword>
<keyword evidence="2" id="KW-0963">Cytoplasm</keyword>
<sequence length="309" mass="33296">MSKTAKINGLIAATFTPFHEDGTVNTSIIPEYAERLKAGGVAGAFVNGSSGEGVLLSNDERKLLAEAWAPYSDENFRIIVHVGSTSVAIAKELAAHAAALPGIDAIASMAPNFFPSSEVPVIADYCQQVAGSAPQLPFYYYHLPAATGTYIKVHELLQYAGHAIPNLAGVKYTHVDFMDMHQCLQLDGGRFDVLHGHDEILINGLVLGVKGAIGTTFNFIPQVYHRLMEAYHANDLDSARSYQMKSIEIVSIMLRYVNAIVGGKAIMKLTGIDCGPCRTPLRNLDAAAFGLLEQQLSEAGFFELLANPN</sequence>
<dbReference type="SMART" id="SM01130">
    <property type="entry name" value="DHDPS"/>
    <property type="match status" value="1"/>
</dbReference>
<evidence type="ECO:0000256" key="3">
    <source>
        <dbReference type="ARBA" id="ARBA00023239"/>
    </source>
</evidence>
<dbReference type="GO" id="GO:0016829">
    <property type="term" value="F:lyase activity"/>
    <property type="evidence" value="ECO:0007669"/>
    <property type="project" value="UniProtKB-KW"/>
</dbReference>
<dbReference type="InterPro" id="IPR013785">
    <property type="entry name" value="Aldolase_TIM"/>
</dbReference>
<feature type="active site" description="Schiff-base intermediate with substrate" evidence="6">
    <location>
        <position position="171"/>
    </location>
</feature>
<evidence type="ECO:0000313" key="8">
    <source>
        <dbReference type="EMBL" id="SFJ70132.1"/>
    </source>
</evidence>
<evidence type="ECO:0000256" key="4">
    <source>
        <dbReference type="ARBA" id="ARBA00023277"/>
    </source>
</evidence>
<dbReference type="AlphaFoldDB" id="A0A1I3THY1"/>
<dbReference type="InterPro" id="IPR002220">
    <property type="entry name" value="DapA-like"/>
</dbReference>
<dbReference type="PRINTS" id="PR00146">
    <property type="entry name" value="DHPICSNTHASE"/>
</dbReference>
<dbReference type="RefSeq" id="WP_090630906.1">
    <property type="nucleotide sequence ID" value="NZ_FOQO01000012.1"/>
</dbReference>
<proteinExistence type="inferred from homology"/>
<keyword evidence="3 5" id="KW-0456">Lyase</keyword>
<evidence type="ECO:0000256" key="1">
    <source>
        <dbReference type="ARBA" id="ARBA00004496"/>
    </source>
</evidence>
<keyword evidence="4" id="KW-0119">Carbohydrate metabolism</keyword>
<dbReference type="Proteomes" id="UP000198670">
    <property type="component" value="Unassembled WGS sequence"/>
</dbReference>
<comment type="subcellular location">
    <subcellularLocation>
        <location evidence="1">Cytoplasm</location>
    </subcellularLocation>
</comment>
<dbReference type="OrthoDB" id="9778880at2"/>
<dbReference type="PANTHER" id="PTHR12128">
    <property type="entry name" value="DIHYDRODIPICOLINATE SYNTHASE"/>
    <property type="match status" value="1"/>
</dbReference>
<dbReference type="PANTHER" id="PTHR12128:SF21">
    <property type="entry name" value="N-ACETYLNEURAMINATE LYASE"/>
    <property type="match status" value="1"/>
</dbReference>
<dbReference type="STRING" id="1477437.SAMN05444682_112172"/>
<comment type="similarity">
    <text evidence="5">Belongs to the DapA family.</text>
</comment>
<dbReference type="PIRSF" id="PIRSF001365">
    <property type="entry name" value="DHDPS"/>
    <property type="match status" value="1"/>
</dbReference>
<dbReference type="SUPFAM" id="SSF51569">
    <property type="entry name" value="Aldolase"/>
    <property type="match status" value="1"/>
</dbReference>
<name>A0A1I3THY1_9SPHI</name>
<protein>
    <submittedName>
        <fullName evidence="8">N-acetylneuraminate lyase</fullName>
    </submittedName>
</protein>
<organism evidence="8 9">
    <name type="scientific">Parapedobacter indicus</name>
    <dbReference type="NCBI Taxonomy" id="1477437"/>
    <lineage>
        <taxon>Bacteria</taxon>
        <taxon>Pseudomonadati</taxon>
        <taxon>Bacteroidota</taxon>
        <taxon>Sphingobacteriia</taxon>
        <taxon>Sphingobacteriales</taxon>
        <taxon>Sphingobacteriaceae</taxon>
        <taxon>Parapedobacter</taxon>
    </lineage>
</organism>
<accession>A0A1I3THY1</accession>
<dbReference type="GO" id="GO:0005737">
    <property type="term" value="C:cytoplasm"/>
    <property type="evidence" value="ECO:0007669"/>
    <property type="project" value="UniProtKB-SubCell"/>
</dbReference>
<dbReference type="Gene3D" id="3.20.20.70">
    <property type="entry name" value="Aldolase class I"/>
    <property type="match status" value="1"/>
</dbReference>
<reference evidence="8 9" key="1">
    <citation type="submission" date="2016-10" db="EMBL/GenBank/DDBJ databases">
        <authorList>
            <person name="de Groot N.N."/>
        </authorList>
    </citation>
    <scope>NUCLEOTIDE SEQUENCE [LARGE SCALE GENOMIC DNA]</scope>
    <source>
        <strain evidence="8 9">RK1</strain>
    </source>
</reference>
<evidence type="ECO:0000313" key="9">
    <source>
        <dbReference type="Proteomes" id="UP000198670"/>
    </source>
</evidence>
<feature type="binding site" evidence="7">
    <location>
        <position position="213"/>
    </location>
    <ligand>
        <name>pyruvate</name>
        <dbReference type="ChEBI" id="CHEBI:15361"/>
    </ligand>
</feature>
<evidence type="ECO:0000256" key="5">
    <source>
        <dbReference type="PIRNR" id="PIRNR001365"/>
    </source>
</evidence>
<evidence type="ECO:0000256" key="6">
    <source>
        <dbReference type="PIRSR" id="PIRSR001365-1"/>
    </source>
</evidence>
<feature type="active site" description="Proton donor/acceptor" evidence="6">
    <location>
        <position position="141"/>
    </location>
</feature>